<protein>
    <submittedName>
        <fullName evidence="4">MmgE/PrpD family protein</fullName>
    </submittedName>
</protein>
<evidence type="ECO:0000259" key="2">
    <source>
        <dbReference type="Pfam" id="PF03972"/>
    </source>
</evidence>
<name>A0A6I6LWD0_STUST</name>
<dbReference type="GO" id="GO:0016829">
    <property type="term" value="F:lyase activity"/>
    <property type="evidence" value="ECO:0007669"/>
    <property type="project" value="InterPro"/>
</dbReference>
<dbReference type="PANTHER" id="PTHR16943:SF8">
    <property type="entry name" value="2-METHYLCITRATE DEHYDRATASE"/>
    <property type="match status" value="1"/>
</dbReference>
<sequence length="470" mass="49663">MNIALDTTNATQLIAGTLAEFAATLRYEDIPTDIRERAKHLMLDGIGIAYASTHYDFAHRSLAAVTELGQGDSDVIGLSAKLSLRDAVLMNGILVHGLDFDDTHGPGIIHATASCLPTALGVAAHLGISGRELLTAYVLGMEVATRLGSVAKGGFHQVGFHPTGLVGAFACALIAGRLQGHNAAQLAMAQGIALSTASGSMEFLQDGAWTKRMHPGWAGVAGVTSATLARHGFIGPKAVYEGRFGLFKSHLGPLEEACDYALATEGLGRHWEIDNVSVKPLPACHFTHACADAAVLIGQQPGFDLQQIAHIKALVPAGVIKTVCEPEQYKRQPQNTYDAQFSIPYAVASGLVRGRFGLSEIDPAAIGDKEVLRVANLVEYAADPDSTFPRHYTGEVIVTLRDGTVLRHREAINRGGCDRPLANGDIVEKFRENLALVASSARAEEVLQAVLTLDNAVSAKAVSSALAARA</sequence>
<feature type="domain" description="MmgE/PrpD C-terminal" evidence="3">
    <location>
        <begin position="282"/>
        <end position="451"/>
    </location>
</feature>
<dbReference type="SUPFAM" id="SSF103378">
    <property type="entry name" value="2-methylcitrate dehydratase PrpD"/>
    <property type="match status" value="1"/>
</dbReference>
<dbReference type="AlphaFoldDB" id="A0A6I6LWD0"/>
<evidence type="ECO:0000313" key="4">
    <source>
        <dbReference type="EMBL" id="QGZ30962.1"/>
    </source>
</evidence>
<dbReference type="Gene3D" id="3.30.1330.120">
    <property type="entry name" value="2-methylcitrate dehydratase PrpD"/>
    <property type="match status" value="1"/>
</dbReference>
<dbReference type="RefSeq" id="WP_158188444.1">
    <property type="nucleotide sequence ID" value="NZ_CP046902.1"/>
</dbReference>
<gene>
    <name evidence="4" type="ORF">GQA94_13140</name>
</gene>
<dbReference type="OrthoDB" id="7957419at2"/>
<dbReference type="Gene3D" id="1.10.4100.10">
    <property type="entry name" value="2-methylcitrate dehydratase PrpD"/>
    <property type="match status" value="1"/>
</dbReference>
<evidence type="ECO:0000259" key="3">
    <source>
        <dbReference type="Pfam" id="PF19305"/>
    </source>
</evidence>
<dbReference type="Pfam" id="PF03972">
    <property type="entry name" value="MmgE_PrpD_N"/>
    <property type="match status" value="1"/>
</dbReference>
<dbReference type="InterPro" id="IPR042183">
    <property type="entry name" value="MmgE/PrpD_sf_1"/>
</dbReference>
<dbReference type="InterPro" id="IPR005656">
    <property type="entry name" value="MmgE_PrpD"/>
</dbReference>
<dbReference type="Proteomes" id="UP000438983">
    <property type="component" value="Chromosome"/>
</dbReference>
<dbReference type="InterPro" id="IPR042188">
    <property type="entry name" value="MmgE/PrpD_sf_2"/>
</dbReference>
<evidence type="ECO:0000313" key="5">
    <source>
        <dbReference type="Proteomes" id="UP000438983"/>
    </source>
</evidence>
<dbReference type="PANTHER" id="PTHR16943">
    <property type="entry name" value="2-METHYLCITRATE DEHYDRATASE-RELATED"/>
    <property type="match status" value="1"/>
</dbReference>
<reference evidence="4 5" key="1">
    <citation type="submission" date="2019-12" db="EMBL/GenBank/DDBJ databases">
        <title>Complete genome sequence of Pseudomonas stutzeri.</title>
        <authorList>
            <person name="Lim S.R."/>
            <person name="Kim J.H."/>
        </authorList>
    </citation>
    <scope>NUCLEOTIDE SEQUENCE [LARGE SCALE GENOMIC DNA]</scope>
    <source>
        <strain evidence="4 5">PM101005</strain>
    </source>
</reference>
<comment type="similarity">
    <text evidence="1">Belongs to the PrpD family.</text>
</comment>
<dbReference type="Pfam" id="PF19305">
    <property type="entry name" value="MmgE_PrpD_C"/>
    <property type="match status" value="1"/>
</dbReference>
<dbReference type="InterPro" id="IPR045336">
    <property type="entry name" value="MmgE_PrpD_N"/>
</dbReference>
<dbReference type="EMBL" id="CP046902">
    <property type="protein sequence ID" value="QGZ30962.1"/>
    <property type="molecule type" value="Genomic_DNA"/>
</dbReference>
<evidence type="ECO:0000256" key="1">
    <source>
        <dbReference type="ARBA" id="ARBA00006174"/>
    </source>
</evidence>
<organism evidence="4 5">
    <name type="scientific">Stutzerimonas stutzeri</name>
    <name type="common">Pseudomonas stutzeri</name>
    <dbReference type="NCBI Taxonomy" id="316"/>
    <lineage>
        <taxon>Bacteria</taxon>
        <taxon>Pseudomonadati</taxon>
        <taxon>Pseudomonadota</taxon>
        <taxon>Gammaproteobacteria</taxon>
        <taxon>Pseudomonadales</taxon>
        <taxon>Pseudomonadaceae</taxon>
        <taxon>Stutzerimonas</taxon>
    </lineage>
</organism>
<proteinExistence type="inferred from homology"/>
<dbReference type="InterPro" id="IPR045337">
    <property type="entry name" value="MmgE_PrpD_C"/>
</dbReference>
<dbReference type="InterPro" id="IPR036148">
    <property type="entry name" value="MmgE/PrpD_sf"/>
</dbReference>
<feature type="domain" description="MmgE/PrpD N-terminal" evidence="2">
    <location>
        <begin position="17"/>
        <end position="252"/>
    </location>
</feature>
<accession>A0A6I6LWD0</accession>